<evidence type="ECO:0000313" key="4">
    <source>
        <dbReference type="Proteomes" id="UP000182470"/>
    </source>
</evidence>
<keyword evidence="5" id="KW-1185">Reference proteome</keyword>
<proteinExistence type="predicted"/>
<dbReference type="Pfam" id="PF05857">
    <property type="entry name" value="TraX"/>
    <property type="match status" value="1"/>
</dbReference>
<protein>
    <submittedName>
        <fullName evidence="3">TraX protein</fullName>
    </submittedName>
</protein>
<evidence type="ECO:0000313" key="3">
    <source>
        <dbReference type="EMBL" id="SDM84793.1"/>
    </source>
</evidence>
<dbReference type="OrthoDB" id="5676588at2"/>
<gene>
    <name evidence="2" type="ORF">PSAN_18640</name>
    <name evidence="3" type="ORF">SAMN04490179_1226</name>
</gene>
<accession>A0A1G9WKN2</accession>
<evidence type="ECO:0000313" key="2">
    <source>
        <dbReference type="EMBL" id="KAF2409459.1"/>
    </source>
</evidence>
<reference evidence="3 4" key="2">
    <citation type="submission" date="2016-10" db="EMBL/GenBank/DDBJ databases">
        <authorList>
            <person name="de Groot N.N."/>
        </authorList>
    </citation>
    <scope>NUCLEOTIDE SEQUENCE [LARGE SCALE GENOMIC DNA]</scope>
    <source>
        <strain evidence="3 4">BS2772</strain>
    </source>
</reference>
<feature type="transmembrane region" description="Helical" evidence="1">
    <location>
        <begin position="43"/>
        <end position="62"/>
    </location>
</feature>
<evidence type="ECO:0000256" key="1">
    <source>
        <dbReference type="SAM" id="Phobius"/>
    </source>
</evidence>
<dbReference type="InterPro" id="IPR008875">
    <property type="entry name" value="TraX"/>
</dbReference>
<feature type="transmembrane region" description="Helical" evidence="1">
    <location>
        <begin position="219"/>
        <end position="237"/>
    </location>
</feature>
<dbReference type="RefSeq" id="WP_083360354.1">
    <property type="nucleotide sequence ID" value="NZ_JXDI01000001.1"/>
</dbReference>
<reference evidence="2 5" key="1">
    <citation type="submission" date="2015-01" db="EMBL/GenBank/DDBJ databases">
        <title>Genome Sequence of Pseudomonas antarctica CMS 35.</title>
        <authorList>
            <person name="Voget S."/>
            <person name="Chow J."/>
            <person name="Daniel R."/>
            <person name="Streit W."/>
        </authorList>
    </citation>
    <scope>NUCLEOTIDE SEQUENCE [LARGE SCALE GENOMIC DNA]</scope>
    <source>
        <strain evidence="2 5">CMS 35</strain>
    </source>
</reference>
<dbReference type="AlphaFoldDB" id="A0A1G9WKN2"/>
<dbReference type="EMBL" id="LT629704">
    <property type="protein sequence ID" value="SDM84793.1"/>
    <property type="molecule type" value="Genomic_DNA"/>
</dbReference>
<evidence type="ECO:0000313" key="5">
    <source>
        <dbReference type="Proteomes" id="UP000748067"/>
    </source>
</evidence>
<feature type="transmembrane region" description="Helical" evidence="1">
    <location>
        <begin position="129"/>
        <end position="157"/>
    </location>
</feature>
<dbReference type="EMBL" id="JXDI01000001">
    <property type="protein sequence ID" value="KAF2409459.1"/>
    <property type="molecule type" value="Genomic_DNA"/>
</dbReference>
<keyword evidence="1" id="KW-0812">Transmembrane</keyword>
<dbReference type="Proteomes" id="UP000182470">
    <property type="component" value="Chromosome I"/>
</dbReference>
<sequence>MHGTQTLPVGRVRDGALDLLKWLALLSMVLDHLRYVGLSLDGLYVPGRLAFPWFCLAIAANLHRVRHAPVTGEWRYLGWLLLFSVISEVPYRMFIDDADTLNVLPTLALGLLVARGWQHKALVDRGSALIALIVAGVFSTHLMFGFFGVLLPLAMLLVFSRRWYFSVLPGLVCVAANQWQILLNSGTLVAILGLAACLIAPLAGLLLLRHAKHASAPAMHRWAYALYPLHFLLLLWVRKAIG</sequence>
<dbReference type="Proteomes" id="UP000748067">
    <property type="component" value="Unassembled WGS sequence"/>
</dbReference>
<keyword evidence="1" id="KW-1133">Transmembrane helix</keyword>
<name>A0A1G9WKN2_9PSED</name>
<keyword evidence="1" id="KW-0472">Membrane</keyword>
<feature type="transmembrane region" description="Helical" evidence="1">
    <location>
        <begin position="188"/>
        <end position="207"/>
    </location>
</feature>
<feature type="transmembrane region" description="Helical" evidence="1">
    <location>
        <begin position="74"/>
        <end position="94"/>
    </location>
</feature>
<organism evidence="3 4">
    <name type="scientific">Pseudomonas antarctica</name>
    <dbReference type="NCBI Taxonomy" id="219572"/>
    <lineage>
        <taxon>Bacteria</taxon>
        <taxon>Pseudomonadati</taxon>
        <taxon>Pseudomonadota</taxon>
        <taxon>Gammaproteobacteria</taxon>
        <taxon>Pseudomonadales</taxon>
        <taxon>Pseudomonadaceae</taxon>
        <taxon>Pseudomonas</taxon>
    </lineage>
</organism>
<feature type="transmembrane region" description="Helical" evidence="1">
    <location>
        <begin position="163"/>
        <end position="181"/>
    </location>
</feature>